<dbReference type="AlphaFoldDB" id="A0A2P6S0E2"/>
<evidence type="ECO:0000313" key="2">
    <source>
        <dbReference type="Proteomes" id="UP000238479"/>
    </source>
</evidence>
<accession>A0A2P6S0E2</accession>
<dbReference type="Proteomes" id="UP000238479">
    <property type="component" value="Chromosome 2"/>
</dbReference>
<comment type="caution">
    <text evidence="1">The sequence shown here is derived from an EMBL/GenBank/DDBJ whole genome shotgun (WGS) entry which is preliminary data.</text>
</comment>
<proteinExistence type="predicted"/>
<organism evidence="1 2">
    <name type="scientific">Rosa chinensis</name>
    <name type="common">China rose</name>
    <dbReference type="NCBI Taxonomy" id="74649"/>
    <lineage>
        <taxon>Eukaryota</taxon>
        <taxon>Viridiplantae</taxon>
        <taxon>Streptophyta</taxon>
        <taxon>Embryophyta</taxon>
        <taxon>Tracheophyta</taxon>
        <taxon>Spermatophyta</taxon>
        <taxon>Magnoliopsida</taxon>
        <taxon>eudicotyledons</taxon>
        <taxon>Gunneridae</taxon>
        <taxon>Pentapetalae</taxon>
        <taxon>rosids</taxon>
        <taxon>fabids</taxon>
        <taxon>Rosales</taxon>
        <taxon>Rosaceae</taxon>
        <taxon>Rosoideae</taxon>
        <taxon>Rosoideae incertae sedis</taxon>
        <taxon>Rosa</taxon>
    </lineage>
</organism>
<dbReference type="Gramene" id="PRQ52141">
    <property type="protein sequence ID" value="PRQ52141"/>
    <property type="gene ID" value="RchiOBHm_Chr2g0152241"/>
</dbReference>
<reference evidence="1 2" key="1">
    <citation type="journal article" date="2018" name="Nat. Genet.">
        <title>The Rosa genome provides new insights in the design of modern roses.</title>
        <authorList>
            <person name="Bendahmane M."/>
        </authorList>
    </citation>
    <scope>NUCLEOTIDE SEQUENCE [LARGE SCALE GENOMIC DNA]</scope>
    <source>
        <strain evidence="2">cv. Old Blush</strain>
    </source>
</reference>
<evidence type="ECO:0000313" key="1">
    <source>
        <dbReference type="EMBL" id="PRQ52141.1"/>
    </source>
</evidence>
<sequence length="56" mass="6382">MHMPFSFSLKSPCGNLINHTFIFPVVCELTGTISRLTARRLLVYKSFGSFQTIPEF</sequence>
<dbReference type="EMBL" id="PDCK01000040">
    <property type="protein sequence ID" value="PRQ52141.1"/>
    <property type="molecule type" value="Genomic_DNA"/>
</dbReference>
<keyword evidence="2" id="KW-1185">Reference proteome</keyword>
<name>A0A2P6S0E2_ROSCH</name>
<protein>
    <submittedName>
        <fullName evidence="1">Uncharacterized protein</fullName>
    </submittedName>
</protein>
<gene>
    <name evidence="1" type="ORF">RchiOBHm_Chr2g0152241</name>
</gene>